<dbReference type="InterPro" id="IPR035906">
    <property type="entry name" value="MetI-like_sf"/>
</dbReference>
<evidence type="ECO:0000256" key="4">
    <source>
        <dbReference type="ARBA" id="ARBA00023136"/>
    </source>
</evidence>
<keyword evidence="5" id="KW-0813">Transport</keyword>
<dbReference type="Proteomes" id="UP001501509">
    <property type="component" value="Unassembled WGS sequence"/>
</dbReference>
<evidence type="ECO:0000256" key="1">
    <source>
        <dbReference type="ARBA" id="ARBA00004141"/>
    </source>
</evidence>
<comment type="caution">
    <text evidence="8">The sequence shown here is derived from an EMBL/GenBank/DDBJ whole genome shotgun (WGS) entry which is preliminary data.</text>
</comment>
<feature type="transmembrane region" description="Helical" evidence="5">
    <location>
        <begin position="28"/>
        <end position="53"/>
    </location>
</feature>
<gene>
    <name evidence="8" type="primary">pstC_2</name>
    <name evidence="8" type="ORF">GCM10010411_72270</name>
</gene>
<proteinExistence type="inferred from homology"/>
<dbReference type="InterPro" id="IPR000515">
    <property type="entry name" value="MetI-like"/>
</dbReference>
<comment type="subcellular location">
    <subcellularLocation>
        <location evidence="5">Cell membrane</location>
        <topology evidence="5">Multi-pass membrane protein</topology>
    </subcellularLocation>
    <subcellularLocation>
        <location evidence="1">Membrane</location>
        <topology evidence="1">Multi-pass membrane protein</topology>
    </subcellularLocation>
</comment>
<dbReference type="EMBL" id="BAAATD010000012">
    <property type="protein sequence ID" value="GAA2625201.1"/>
    <property type="molecule type" value="Genomic_DNA"/>
</dbReference>
<dbReference type="PROSITE" id="PS50928">
    <property type="entry name" value="ABC_TM1"/>
    <property type="match status" value="1"/>
</dbReference>
<dbReference type="CDD" id="cd06261">
    <property type="entry name" value="TM_PBP2"/>
    <property type="match status" value="1"/>
</dbReference>
<dbReference type="NCBIfam" id="TIGR02138">
    <property type="entry name" value="phosphate_pstC"/>
    <property type="match status" value="1"/>
</dbReference>
<keyword evidence="3 5" id="KW-1133">Transmembrane helix</keyword>
<keyword evidence="9" id="KW-1185">Reference proteome</keyword>
<dbReference type="PANTHER" id="PTHR42727">
    <property type="entry name" value="PHOSPHATE TRANSPORT SYSTEM PERMEASE PROTEIN"/>
    <property type="match status" value="1"/>
</dbReference>
<dbReference type="PANTHER" id="PTHR42727:SF1">
    <property type="entry name" value="PHOSPHATE TRANSPORT SYSTEM PERMEASE"/>
    <property type="match status" value="1"/>
</dbReference>
<evidence type="ECO:0000313" key="8">
    <source>
        <dbReference type="EMBL" id="GAA2625201.1"/>
    </source>
</evidence>
<keyword evidence="6" id="KW-1003">Cell membrane</keyword>
<keyword evidence="2 5" id="KW-0812">Transmembrane</keyword>
<dbReference type="SUPFAM" id="SSF161098">
    <property type="entry name" value="MetI-like"/>
    <property type="match status" value="1"/>
</dbReference>
<sequence>MAHAASARPAAGTPGGSLRRQRPRYGEAIIKGVLLAAALVSVATTVGIVISLLPPTLRFFERVGVWEFLTGTEWSALFDPPSYGVLPLVGATLLITVIAIAVAVPLGLAAAIYLSEYAHPRTRKVFKPVLEVLAGIPTVVYGFFALAAITPLLQDHWPWGEGPEVFNALSAGLVMGVMIIPTVASLSEDAMTAVPQSLRQGAYALGSTRRIVAIRVVLPAALSGIVAAVVLAISRAVGETMIVAIASGNRANLTWDPLQGMQTMTGYIAQAGEGDLPIGSFDYTTIFAVGGLLFLLTFIMNAVSIRLVRRFREVYE</sequence>
<feature type="domain" description="ABC transmembrane type-1" evidence="7">
    <location>
        <begin position="89"/>
        <end position="304"/>
    </location>
</feature>
<keyword evidence="6" id="KW-0592">Phosphate transport</keyword>
<dbReference type="RefSeq" id="WP_344546992.1">
    <property type="nucleotide sequence ID" value="NZ_BAAATD010000012.1"/>
</dbReference>
<dbReference type="InterPro" id="IPR011864">
    <property type="entry name" value="Phosphate_PstC"/>
</dbReference>
<feature type="transmembrane region" description="Helical" evidence="5">
    <location>
        <begin position="212"/>
        <end position="233"/>
    </location>
</feature>
<keyword evidence="4 5" id="KW-0472">Membrane</keyword>
<evidence type="ECO:0000259" key="7">
    <source>
        <dbReference type="PROSITE" id="PS50928"/>
    </source>
</evidence>
<reference evidence="8 9" key="1">
    <citation type="journal article" date="2019" name="Int. J. Syst. Evol. Microbiol.">
        <title>The Global Catalogue of Microorganisms (GCM) 10K type strain sequencing project: providing services to taxonomists for standard genome sequencing and annotation.</title>
        <authorList>
            <consortium name="The Broad Institute Genomics Platform"/>
            <consortium name="The Broad Institute Genome Sequencing Center for Infectious Disease"/>
            <person name="Wu L."/>
            <person name="Ma J."/>
        </authorList>
    </citation>
    <scope>NUCLEOTIDE SEQUENCE [LARGE SCALE GENOMIC DNA]</scope>
    <source>
        <strain evidence="8 9">JCM 6833</strain>
    </source>
</reference>
<feature type="transmembrane region" description="Helical" evidence="5">
    <location>
        <begin position="88"/>
        <end position="113"/>
    </location>
</feature>
<protein>
    <recommendedName>
        <fullName evidence="6">Phosphate transport system permease protein</fullName>
    </recommendedName>
</protein>
<feature type="transmembrane region" description="Helical" evidence="5">
    <location>
        <begin position="125"/>
        <end position="149"/>
    </location>
</feature>
<comment type="similarity">
    <text evidence="6">Belongs to the binding-protein-dependent transport system permease family. CysTW subfamily.</text>
</comment>
<dbReference type="Gene3D" id="1.10.3720.10">
    <property type="entry name" value="MetI-like"/>
    <property type="match status" value="1"/>
</dbReference>
<evidence type="ECO:0000256" key="6">
    <source>
        <dbReference type="RuleBase" id="RU363054"/>
    </source>
</evidence>
<organism evidence="8 9">
    <name type="scientific">Actinomadura fulvescens</name>
    <dbReference type="NCBI Taxonomy" id="46160"/>
    <lineage>
        <taxon>Bacteria</taxon>
        <taxon>Bacillati</taxon>
        <taxon>Actinomycetota</taxon>
        <taxon>Actinomycetes</taxon>
        <taxon>Streptosporangiales</taxon>
        <taxon>Thermomonosporaceae</taxon>
        <taxon>Actinomadura</taxon>
    </lineage>
</organism>
<evidence type="ECO:0000256" key="2">
    <source>
        <dbReference type="ARBA" id="ARBA00022692"/>
    </source>
</evidence>
<evidence type="ECO:0000256" key="5">
    <source>
        <dbReference type="RuleBase" id="RU363032"/>
    </source>
</evidence>
<accession>A0ABN3QGN1</accession>
<comment type="function">
    <text evidence="6">Part of the binding-protein-dependent transport system for phosphate; probably responsible for the translocation of the substrate across the membrane.</text>
</comment>
<name>A0ABN3QGN1_9ACTN</name>
<feature type="transmembrane region" description="Helical" evidence="5">
    <location>
        <begin position="169"/>
        <end position="191"/>
    </location>
</feature>
<feature type="transmembrane region" description="Helical" evidence="5">
    <location>
        <begin position="283"/>
        <end position="303"/>
    </location>
</feature>
<evidence type="ECO:0000313" key="9">
    <source>
        <dbReference type="Proteomes" id="UP001501509"/>
    </source>
</evidence>
<dbReference type="Pfam" id="PF00528">
    <property type="entry name" value="BPD_transp_1"/>
    <property type="match status" value="1"/>
</dbReference>
<evidence type="ECO:0000256" key="3">
    <source>
        <dbReference type="ARBA" id="ARBA00022989"/>
    </source>
</evidence>